<feature type="domain" description="EF-hand" evidence="5">
    <location>
        <begin position="99"/>
        <end position="134"/>
    </location>
</feature>
<evidence type="ECO:0000256" key="1">
    <source>
        <dbReference type="SAM" id="Coils"/>
    </source>
</evidence>
<keyword evidence="3" id="KW-1133">Transmembrane helix</keyword>
<dbReference type="PANTHER" id="PTHR10555:SF170">
    <property type="entry name" value="FI18122P1"/>
    <property type="match status" value="1"/>
</dbReference>
<dbReference type="CDD" id="cd06093">
    <property type="entry name" value="PX_domain"/>
    <property type="match status" value="2"/>
</dbReference>
<dbReference type="PROSITE" id="PS50222">
    <property type="entry name" value="EF_HAND_2"/>
    <property type="match status" value="1"/>
</dbReference>
<evidence type="ECO:0000313" key="6">
    <source>
        <dbReference type="EMBL" id="CAD8147104.1"/>
    </source>
</evidence>
<gene>
    <name evidence="6" type="ORF">PPENT_87.1.T0160210</name>
</gene>
<feature type="transmembrane region" description="Helical" evidence="3">
    <location>
        <begin position="240"/>
        <end position="258"/>
    </location>
</feature>
<evidence type="ECO:0000259" key="4">
    <source>
        <dbReference type="PROSITE" id="PS50195"/>
    </source>
</evidence>
<evidence type="ECO:0000256" key="3">
    <source>
        <dbReference type="SAM" id="Phobius"/>
    </source>
</evidence>
<feature type="transmembrane region" description="Helical" evidence="3">
    <location>
        <begin position="351"/>
        <end position="369"/>
    </location>
</feature>
<feature type="region of interest" description="Disordered" evidence="2">
    <location>
        <begin position="1"/>
        <end position="24"/>
    </location>
</feature>
<evidence type="ECO:0000259" key="5">
    <source>
        <dbReference type="PROSITE" id="PS50222"/>
    </source>
</evidence>
<protein>
    <recommendedName>
        <fullName evidence="8">Phox homologous domain</fullName>
    </recommendedName>
</protein>
<dbReference type="InterPro" id="IPR002048">
    <property type="entry name" value="EF_hand_dom"/>
</dbReference>
<feature type="transmembrane region" description="Helical" evidence="3">
    <location>
        <begin position="389"/>
        <end position="409"/>
    </location>
</feature>
<dbReference type="GO" id="GO:0035091">
    <property type="term" value="F:phosphatidylinositol binding"/>
    <property type="evidence" value="ECO:0007669"/>
    <property type="project" value="InterPro"/>
</dbReference>
<reference evidence="6" key="1">
    <citation type="submission" date="2021-01" db="EMBL/GenBank/DDBJ databases">
        <authorList>
            <consortium name="Genoscope - CEA"/>
            <person name="William W."/>
        </authorList>
    </citation>
    <scope>NUCLEOTIDE SEQUENCE</scope>
</reference>
<feature type="region of interest" description="Disordered" evidence="2">
    <location>
        <begin position="452"/>
        <end position="472"/>
    </location>
</feature>
<name>A0A8S1T7Q8_9CILI</name>
<dbReference type="GO" id="GO:0005768">
    <property type="term" value="C:endosome"/>
    <property type="evidence" value="ECO:0007669"/>
    <property type="project" value="TreeGrafter"/>
</dbReference>
<dbReference type="PANTHER" id="PTHR10555">
    <property type="entry name" value="SORTING NEXIN"/>
    <property type="match status" value="1"/>
</dbReference>
<keyword evidence="3" id="KW-0812">Transmembrane</keyword>
<dbReference type="OrthoDB" id="307047at2759"/>
<evidence type="ECO:0000256" key="2">
    <source>
        <dbReference type="SAM" id="MobiDB-lite"/>
    </source>
</evidence>
<dbReference type="InterPro" id="IPR018247">
    <property type="entry name" value="EF_Hand_1_Ca_BS"/>
</dbReference>
<feature type="compositionally biased region" description="Low complexity" evidence="2">
    <location>
        <begin position="452"/>
        <end position="466"/>
    </location>
</feature>
<feature type="coiled-coil region" evidence="1">
    <location>
        <begin position="513"/>
        <end position="597"/>
    </location>
</feature>
<evidence type="ECO:0008006" key="8">
    <source>
        <dbReference type="Google" id="ProtNLM"/>
    </source>
</evidence>
<dbReference type="Proteomes" id="UP000689195">
    <property type="component" value="Unassembled WGS sequence"/>
</dbReference>
<dbReference type="Pfam" id="PF00787">
    <property type="entry name" value="PX"/>
    <property type="match status" value="2"/>
</dbReference>
<keyword evidence="7" id="KW-1185">Reference proteome</keyword>
<dbReference type="SMART" id="SM00312">
    <property type="entry name" value="PX"/>
    <property type="match status" value="2"/>
</dbReference>
<dbReference type="PROSITE" id="PS50195">
    <property type="entry name" value="PX"/>
    <property type="match status" value="1"/>
</dbReference>
<feature type="transmembrane region" description="Helical" evidence="3">
    <location>
        <begin position="290"/>
        <end position="315"/>
    </location>
</feature>
<dbReference type="GO" id="GO:0005509">
    <property type="term" value="F:calcium ion binding"/>
    <property type="evidence" value="ECO:0007669"/>
    <property type="project" value="InterPro"/>
</dbReference>
<accession>A0A8S1T7Q8</accession>
<proteinExistence type="predicted"/>
<keyword evidence="3" id="KW-0472">Membrane</keyword>
<dbReference type="PROSITE" id="PS00018">
    <property type="entry name" value="EF_HAND_1"/>
    <property type="match status" value="1"/>
</dbReference>
<sequence>MGQSSITVIDPNQNQNYSRQNTTQEVEEQIKRAFKQASPQGRLTRDKFNEALGIFESIQLKRLRDTPLADRLYQLLDKSEEGYITEREYLEGITTLINNKDKRIIYSFQMIDKNKDNKIEFQEFYDFVKDSWLSAFRLLGEKVCSGQNPYQLTQSKINAWAQGQLNKLYTQVQELFIKTQWTQQCLDNGLQAMNLDLSKQSWEMNLFRFHFIYTDQKKNEIINNQSINIMYCADNQISCTIIYALNIFGLLLVLGILFKSREYYLREWKRIRQVIKDYTIDYRSGSNLRIFAKFLVVLVGFCILIIGSIISIILWDNSFGFMEISNTFLWILCAFLFYVDYRSIFKFSKQLRLALAIILIIQFTSGLVFGIERNIEKENKGLDELTVEASVYICNFIMMLVINIISLFFPKFDYQKISKNRDDNNFISINTLQHHLISDDSLSLQIQKQNAISNSNSQSQRQSISKNPKRSQSFLDQQDDFNKEDGQQNSLGSSSIQKLKLEQSGLIDPTYGLKKEEEAIQKEKEQKELMSQIMDMHKQLDEKLNRLKQDSEINQQQQKQPLNLDNKTTNQELTELSDQLNQQKQQEINVKQKYEIQSIKIEGFEEIKKQGKRFIYFKIFYFSNSKQRQVRTEHNLKEFQQLRLALQQVYVDHTFPEIPEKKPNERLTGKDVASRGEALEKFLQFIVKNQMYCQTLDKFLEETAGPINIEDEKEANIDQVLKDKSFDEFLEIRKASVTSRQSYLEKDFNDDSFEPKYSISQQDQSQYSQRGNDRYSSNIQPGMGNGHKFIIKEVKNLQQITYYKIEGSINGQTVATVQRRYNDFKDLYKKLLESQYQIPVLPNEPFQKQQDVIAYRQEALAQFLNALYQNKSVKTNMVFKEFVGI</sequence>
<dbReference type="InterPro" id="IPR001683">
    <property type="entry name" value="PX_dom"/>
</dbReference>
<keyword evidence="1" id="KW-0175">Coiled coil</keyword>
<dbReference type="EMBL" id="CAJJDO010000016">
    <property type="protein sequence ID" value="CAD8147104.1"/>
    <property type="molecule type" value="Genomic_DNA"/>
</dbReference>
<evidence type="ECO:0000313" key="7">
    <source>
        <dbReference type="Proteomes" id="UP000689195"/>
    </source>
</evidence>
<dbReference type="AlphaFoldDB" id="A0A8S1T7Q8"/>
<organism evidence="6 7">
    <name type="scientific">Paramecium pentaurelia</name>
    <dbReference type="NCBI Taxonomy" id="43138"/>
    <lineage>
        <taxon>Eukaryota</taxon>
        <taxon>Sar</taxon>
        <taxon>Alveolata</taxon>
        <taxon>Ciliophora</taxon>
        <taxon>Intramacronucleata</taxon>
        <taxon>Oligohymenophorea</taxon>
        <taxon>Peniculida</taxon>
        <taxon>Parameciidae</taxon>
        <taxon>Paramecium</taxon>
    </lineage>
</organism>
<feature type="transmembrane region" description="Helical" evidence="3">
    <location>
        <begin position="321"/>
        <end position="339"/>
    </location>
</feature>
<feature type="domain" description="PX" evidence="4">
    <location>
        <begin position="781"/>
        <end position="885"/>
    </location>
</feature>
<comment type="caution">
    <text evidence="6">The sequence shown here is derived from an EMBL/GenBank/DDBJ whole genome shotgun (WGS) entry which is preliminary data.</text>
</comment>